<dbReference type="EMBL" id="JAIWYP010000004">
    <property type="protein sequence ID" value="KAH3834622.1"/>
    <property type="molecule type" value="Genomic_DNA"/>
</dbReference>
<evidence type="ECO:0000313" key="2">
    <source>
        <dbReference type="Proteomes" id="UP000828390"/>
    </source>
</evidence>
<protein>
    <recommendedName>
        <fullName evidence="3">Reverse transcriptase domain-containing protein</fullName>
    </recommendedName>
</protein>
<gene>
    <name evidence="1" type="ORF">DPMN_107954</name>
</gene>
<evidence type="ECO:0008006" key="3">
    <source>
        <dbReference type="Google" id="ProtNLM"/>
    </source>
</evidence>
<accession>A0A9D4K7M9</accession>
<reference evidence="1" key="2">
    <citation type="submission" date="2020-11" db="EMBL/GenBank/DDBJ databases">
        <authorList>
            <person name="McCartney M.A."/>
            <person name="Auch B."/>
            <person name="Kono T."/>
            <person name="Mallez S."/>
            <person name="Becker A."/>
            <person name="Gohl D.M."/>
            <person name="Silverstein K.A.T."/>
            <person name="Koren S."/>
            <person name="Bechman K.B."/>
            <person name="Herman A."/>
            <person name="Abrahante J.E."/>
            <person name="Garbe J."/>
        </authorList>
    </citation>
    <scope>NUCLEOTIDE SEQUENCE</scope>
    <source>
        <strain evidence="1">Duluth1</strain>
        <tissue evidence="1">Whole animal</tissue>
    </source>
</reference>
<comment type="caution">
    <text evidence="1">The sequence shown here is derived from an EMBL/GenBank/DDBJ whole genome shotgun (WGS) entry which is preliminary data.</text>
</comment>
<reference evidence="1" key="1">
    <citation type="journal article" date="2019" name="bioRxiv">
        <title>The Genome of the Zebra Mussel, Dreissena polymorpha: A Resource for Invasive Species Research.</title>
        <authorList>
            <person name="McCartney M.A."/>
            <person name="Auch B."/>
            <person name="Kono T."/>
            <person name="Mallez S."/>
            <person name="Zhang Y."/>
            <person name="Obille A."/>
            <person name="Becker A."/>
            <person name="Abrahante J.E."/>
            <person name="Garbe J."/>
            <person name="Badalamenti J.P."/>
            <person name="Herman A."/>
            <person name="Mangelson H."/>
            <person name="Liachko I."/>
            <person name="Sullivan S."/>
            <person name="Sone E.D."/>
            <person name="Koren S."/>
            <person name="Silverstein K.A.T."/>
            <person name="Beckman K.B."/>
            <person name="Gohl D.M."/>
        </authorList>
    </citation>
    <scope>NUCLEOTIDE SEQUENCE</scope>
    <source>
        <strain evidence="1">Duluth1</strain>
        <tissue evidence="1">Whole animal</tissue>
    </source>
</reference>
<proteinExistence type="predicted"/>
<dbReference type="Proteomes" id="UP000828390">
    <property type="component" value="Unassembled WGS sequence"/>
</dbReference>
<keyword evidence="2" id="KW-1185">Reference proteome</keyword>
<evidence type="ECO:0000313" key="1">
    <source>
        <dbReference type="EMBL" id="KAH3834622.1"/>
    </source>
</evidence>
<dbReference type="AlphaFoldDB" id="A0A9D4K7M9"/>
<sequence>MVKMYNDLLETIDKNLITIVIMIDQSVAFDTIDIPIFIQILQNEFGIQSTPLKWIESYLTNKTMKVWIEQSSSNTAFEIRRPPRLLCWTSDFNSVYIGPQQGGSEVSSLSVWLCRRPQDCIQDSGRKS</sequence>
<name>A0A9D4K7M9_DREPO</name>
<organism evidence="1 2">
    <name type="scientific">Dreissena polymorpha</name>
    <name type="common">Zebra mussel</name>
    <name type="synonym">Mytilus polymorpha</name>
    <dbReference type="NCBI Taxonomy" id="45954"/>
    <lineage>
        <taxon>Eukaryota</taxon>
        <taxon>Metazoa</taxon>
        <taxon>Spiralia</taxon>
        <taxon>Lophotrochozoa</taxon>
        <taxon>Mollusca</taxon>
        <taxon>Bivalvia</taxon>
        <taxon>Autobranchia</taxon>
        <taxon>Heteroconchia</taxon>
        <taxon>Euheterodonta</taxon>
        <taxon>Imparidentia</taxon>
        <taxon>Neoheterodontei</taxon>
        <taxon>Myida</taxon>
        <taxon>Dreissenoidea</taxon>
        <taxon>Dreissenidae</taxon>
        <taxon>Dreissena</taxon>
    </lineage>
</organism>